<evidence type="ECO:0000256" key="5">
    <source>
        <dbReference type="ARBA" id="ARBA00022989"/>
    </source>
</evidence>
<protein>
    <submittedName>
        <fullName evidence="10">ABC transporter permease</fullName>
    </submittedName>
</protein>
<feature type="domain" description="ABC3 transporter permease C-terminal" evidence="8">
    <location>
        <begin position="713"/>
        <end position="829"/>
    </location>
</feature>
<evidence type="ECO:0000256" key="3">
    <source>
        <dbReference type="ARBA" id="ARBA00022475"/>
    </source>
</evidence>
<dbReference type="InterPro" id="IPR003838">
    <property type="entry name" value="ABC3_permease_C"/>
</dbReference>
<dbReference type="Proteomes" id="UP000242881">
    <property type="component" value="Unassembled WGS sequence"/>
</dbReference>
<feature type="transmembrane region" description="Helical" evidence="7">
    <location>
        <begin position="754"/>
        <end position="784"/>
    </location>
</feature>
<dbReference type="PANTHER" id="PTHR30489:SF0">
    <property type="entry name" value="LIPOPROTEIN-RELEASING SYSTEM TRANSMEMBRANE PROTEIN LOLE"/>
    <property type="match status" value="1"/>
</dbReference>
<proteinExistence type="inferred from homology"/>
<evidence type="ECO:0000313" key="10">
    <source>
        <dbReference type="EMBL" id="PMP72715.1"/>
    </source>
</evidence>
<evidence type="ECO:0000259" key="8">
    <source>
        <dbReference type="Pfam" id="PF02687"/>
    </source>
</evidence>
<evidence type="ECO:0000256" key="2">
    <source>
        <dbReference type="ARBA" id="ARBA00005236"/>
    </source>
</evidence>
<gene>
    <name evidence="10" type="ORF">C0187_01215</name>
</gene>
<keyword evidence="5 7" id="KW-1133">Transmembrane helix</keyword>
<feature type="domain" description="MacB-like periplasmic core" evidence="9">
    <location>
        <begin position="482"/>
        <end position="677"/>
    </location>
</feature>
<feature type="transmembrane region" description="Helical" evidence="7">
    <location>
        <begin position="427"/>
        <end position="447"/>
    </location>
</feature>
<evidence type="ECO:0000256" key="6">
    <source>
        <dbReference type="ARBA" id="ARBA00023136"/>
    </source>
</evidence>
<comment type="caution">
    <text evidence="10">The sequence shown here is derived from an EMBL/GenBank/DDBJ whole genome shotgun (WGS) entry which is preliminary data.</text>
</comment>
<feature type="transmembrane region" description="Helical" evidence="7">
    <location>
        <begin position="394"/>
        <end position="415"/>
    </location>
</feature>
<dbReference type="PANTHER" id="PTHR30489">
    <property type="entry name" value="LIPOPROTEIN-RELEASING SYSTEM TRANSMEMBRANE PROTEIN LOLE"/>
    <property type="match status" value="1"/>
</dbReference>
<dbReference type="EMBL" id="PNIN01000019">
    <property type="protein sequence ID" value="PMP72715.1"/>
    <property type="molecule type" value="Genomic_DNA"/>
</dbReference>
<reference evidence="10 11" key="1">
    <citation type="submission" date="2018-01" db="EMBL/GenBank/DDBJ databases">
        <title>Metagenomic assembled genomes from two thermal pools in the Uzon Caldera, Kamchatka, Russia.</title>
        <authorList>
            <person name="Wilkins L."/>
            <person name="Ettinger C."/>
        </authorList>
    </citation>
    <scope>NUCLEOTIDE SEQUENCE [LARGE SCALE GENOMIC DNA]</scope>
    <source>
        <strain evidence="10">ZAV-05</strain>
    </source>
</reference>
<dbReference type="Pfam" id="PF02687">
    <property type="entry name" value="FtsX"/>
    <property type="match status" value="2"/>
</dbReference>
<dbReference type="InterPro" id="IPR025857">
    <property type="entry name" value="MacB_PCD"/>
</dbReference>
<feature type="transmembrane region" description="Helical" evidence="7">
    <location>
        <begin position="25"/>
        <end position="45"/>
    </location>
</feature>
<evidence type="ECO:0000259" key="9">
    <source>
        <dbReference type="Pfam" id="PF12704"/>
    </source>
</evidence>
<feature type="transmembrane region" description="Helical" evidence="7">
    <location>
        <begin position="480"/>
        <end position="501"/>
    </location>
</feature>
<feature type="transmembrane region" description="Helical" evidence="7">
    <location>
        <begin position="804"/>
        <end position="822"/>
    </location>
</feature>
<feature type="transmembrane region" description="Helical" evidence="7">
    <location>
        <begin position="295"/>
        <end position="323"/>
    </location>
</feature>
<dbReference type="GO" id="GO:0044874">
    <property type="term" value="P:lipoprotein localization to outer membrane"/>
    <property type="evidence" value="ECO:0007669"/>
    <property type="project" value="TreeGrafter"/>
</dbReference>
<accession>A0A2J6WQS3</accession>
<feature type="domain" description="MacB-like periplasmic core" evidence="9">
    <location>
        <begin position="27"/>
        <end position="184"/>
    </location>
</feature>
<sequence>MVRSFLNNFYLIFIFAMRNLKEEKLFSFISIFGVALGVGLFLSILNSTQSAIKSMTNDIERLNPMANYEIVDKFGNPFDESILDTLNLKGIRNFPVIKINGQEENRKLIISIYGVDSLKLIKNSNIDMKKNDLDLLLFFQNTDAVFITDDIGKRINLKKGDEIQLNANGVRRFIVAGLLDAEQIPSGFYQDIGNFQEKFKYFGKISRIDLMLDVKQVDELMSILPENLILQEKSSVVKNRGEILKSFKMNLYFISFIAFLVGFFMLFNTIFITVVKQREQIGVLRTLGGTKYQILSIFVFQALLLGTLGSFLGLFLGGLLSIYSSAVVEDTISTMFSPVYIKGFFTIDRYTFFAFFSGIFISFISSIFPALESTKVNPSETVKKGTFEIKFKKYYTNWFIIGVMFVSIGITLSFIDFYYKTYPYPYLSYIGVFFILMGFCASAFLYLDRVVQLMERFIKRIFKAAGFLSFADIRSSSYRFTIALVSVAISTALIVSMVTLIDSFKISLGKWINDNLKADIFIKAASCSSNFCFEPLNDGLLEKIKSLDGVAAVSAFRAMKGSFNGKEILLGFGDEKVVKKYHNGKDDYVVTDSVAVSEFFNIRYGLKEGDTIEIDTPKGRVKFKIREVFTSYSNLNGFIILDNYFQKKYWDELKFTQISIYLKEGVDRDQVLKKLEDLVNVKGELDIFDNQVIRKKVLKIFDKTFAITYAIQGIALIVSLLGVGNMLYAVALERRREISILKYLGTDDKLLTKIYTLSAGFVGVVGTVYGFVLGYILSVIIVRVVNTKSFGWSIAFHIDLTKNFYLLIILVFFVILSGLLPIKTIKQLDPKRFVTNE</sequence>
<keyword evidence="6 7" id="KW-0472">Membrane</keyword>
<evidence type="ECO:0000256" key="7">
    <source>
        <dbReference type="SAM" id="Phobius"/>
    </source>
</evidence>
<evidence type="ECO:0000313" key="11">
    <source>
        <dbReference type="Proteomes" id="UP000242881"/>
    </source>
</evidence>
<dbReference type="InterPro" id="IPR051447">
    <property type="entry name" value="Lipoprotein-release_system"/>
</dbReference>
<evidence type="ECO:0000256" key="1">
    <source>
        <dbReference type="ARBA" id="ARBA00004651"/>
    </source>
</evidence>
<keyword evidence="4 7" id="KW-0812">Transmembrane</keyword>
<dbReference type="Pfam" id="PF12704">
    <property type="entry name" value="MacB_PCD"/>
    <property type="match status" value="2"/>
</dbReference>
<feature type="transmembrane region" description="Helical" evidence="7">
    <location>
        <begin position="709"/>
        <end position="733"/>
    </location>
</feature>
<dbReference type="AlphaFoldDB" id="A0A2J6WQS3"/>
<name>A0A2J6WQS3_9BACT</name>
<feature type="transmembrane region" description="Helical" evidence="7">
    <location>
        <begin position="352"/>
        <end position="373"/>
    </location>
</feature>
<comment type="similarity">
    <text evidence="2">Belongs to the ABC-4 integral membrane protein family. LolC/E subfamily.</text>
</comment>
<feature type="domain" description="ABC3 transporter permease C-terminal" evidence="8">
    <location>
        <begin position="253"/>
        <end position="378"/>
    </location>
</feature>
<comment type="subcellular location">
    <subcellularLocation>
        <location evidence="1">Cell membrane</location>
        <topology evidence="1">Multi-pass membrane protein</topology>
    </subcellularLocation>
</comment>
<evidence type="ECO:0000256" key="4">
    <source>
        <dbReference type="ARBA" id="ARBA00022692"/>
    </source>
</evidence>
<dbReference type="GO" id="GO:0098797">
    <property type="term" value="C:plasma membrane protein complex"/>
    <property type="evidence" value="ECO:0007669"/>
    <property type="project" value="TreeGrafter"/>
</dbReference>
<keyword evidence="3" id="KW-1003">Cell membrane</keyword>
<organism evidence="10 11">
    <name type="scientific">Calditerrivibrio nitroreducens</name>
    <dbReference type="NCBI Taxonomy" id="477976"/>
    <lineage>
        <taxon>Bacteria</taxon>
        <taxon>Pseudomonadati</taxon>
        <taxon>Deferribacterota</taxon>
        <taxon>Deferribacteres</taxon>
        <taxon>Deferribacterales</taxon>
        <taxon>Calditerrivibrionaceae</taxon>
    </lineage>
</organism>
<feature type="transmembrane region" description="Helical" evidence="7">
    <location>
        <begin position="251"/>
        <end position="275"/>
    </location>
</feature>